<proteinExistence type="predicted"/>
<comment type="caution">
    <text evidence="1">The sequence shown here is derived from an EMBL/GenBank/DDBJ whole genome shotgun (WGS) entry which is preliminary data.</text>
</comment>
<name>A0ABR9DJ69_9GAMM</name>
<dbReference type="Gene3D" id="1.10.1220.160">
    <property type="entry name" value="DNA sulphur modification protein DndE"/>
    <property type="match status" value="1"/>
</dbReference>
<accession>A0ABR9DJ69</accession>
<dbReference type="InterPro" id="IPR038472">
    <property type="entry name" value="DndE_sf"/>
</dbReference>
<dbReference type="EMBL" id="JACXST010000002">
    <property type="protein sequence ID" value="MBD9362274.1"/>
    <property type="molecule type" value="Genomic_DNA"/>
</dbReference>
<sequence length="116" mass="12929">MLPNRIKISKNATGKLRYLKSQTGLTPNILSRIAIMLAIREGSDLSNAGVGEMEGGQELNDTTLFGEYIYIYDILINQYIYDKNINLSTNDTIVAMIEVGVHKIGHIKALEQLCEL</sequence>
<dbReference type="InterPro" id="IPR014969">
    <property type="entry name" value="DNA_S_DndE"/>
</dbReference>
<reference evidence="1 2" key="1">
    <citation type="submission" date="2020-09" db="EMBL/GenBank/DDBJ databases">
        <title>Methylomonas albis sp. nov. and Methylomonas fluvii sp. nov.: Two cold-adapted methanotrophs from the River Elbe and an amended description of Methylovulum psychrotolerans strain Eb1.</title>
        <authorList>
            <person name="Bussmann I.K."/>
            <person name="Klings K.-W."/>
            <person name="Warnstedt J."/>
            <person name="Hoppert M."/>
            <person name="Saborowski A."/>
            <person name="Horn F."/>
            <person name="Liebner S."/>
        </authorList>
    </citation>
    <scope>NUCLEOTIDE SEQUENCE [LARGE SCALE GENOMIC DNA]</scope>
    <source>
        <strain evidence="1 2">EbB</strain>
    </source>
</reference>
<evidence type="ECO:0000313" key="1">
    <source>
        <dbReference type="EMBL" id="MBD9362274.1"/>
    </source>
</evidence>
<dbReference type="RefSeq" id="WP_192394974.1">
    <property type="nucleotide sequence ID" value="NZ_CAJHIU010000002.1"/>
</dbReference>
<dbReference type="Pfam" id="PF08870">
    <property type="entry name" value="DndE"/>
    <property type="match status" value="1"/>
</dbReference>
<dbReference type="Proteomes" id="UP000641152">
    <property type="component" value="Unassembled WGS sequence"/>
</dbReference>
<evidence type="ECO:0000313" key="2">
    <source>
        <dbReference type="Proteomes" id="UP000641152"/>
    </source>
</evidence>
<protein>
    <submittedName>
        <fullName evidence="1">DndE family protein</fullName>
    </submittedName>
</protein>
<keyword evidence="2" id="KW-1185">Reference proteome</keyword>
<gene>
    <name evidence="1" type="ORF">EBB_17490</name>
</gene>
<organism evidence="1 2">
    <name type="scientific">Methylomonas fluvii</name>
    <dbReference type="NCBI Taxonomy" id="1854564"/>
    <lineage>
        <taxon>Bacteria</taxon>
        <taxon>Pseudomonadati</taxon>
        <taxon>Pseudomonadota</taxon>
        <taxon>Gammaproteobacteria</taxon>
        <taxon>Methylococcales</taxon>
        <taxon>Methylococcaceae</taxon>
        <taxon>Methylomonas</taxon>
    </lineage>
</organism>